<feature type="transmembrane region" description="Helical" evidence="10">
    <location>
        <begin position="168"/>
        <end position="194"/>
    </location>
</feature>
<feature type="transmembrane region" description="Helical" evidence="10">
    <location>
        <begin position="440"/>
        <end position="466"/>
    </location>
</feature>
<proteinExistence type="inferred from homology"/>
<keyword evidence="9 10" id="KW-0472">Membrane</keyword>
<comment type="caution">
    <text evidence="11">The sequence shown here is derived from an EMBL/GenBank/DDBJ whole genome shotgun (WGS) entry which is preliminary data.</text>
</comment>
<dbReference type="EC" id="2.4.1.-" evidence="10"/>
<evidence type="ECO:0000256" key="3">
    <source>
        <dbReference type="ARBA" id="ARBA00007063"/>
    </source>
</evidence>
<comment type="similarity">
    <text evidence="3 10">Belongs to the glycosyltransferase 22 family.</text>
</comment>
<organism evidence="11 12">
    <name type="scientific">Mycena chlorophos</name>
    <name type="common">Agaric fungus</name>
    <name type="synonym">Agaricus chlorophos</name>
    <dbReference type="NCBI Taxonomy" id="658473"/>
    <lineage>
        <taxon>Eukaryota</taxon>
        <taxon>Fungi</taxon>
        <taxon>Dikarya</taxon>
        <taxon>Basidiomycota</taxon>
        <taxon>Agaricomycotina</taxon>
        <taxon>Agaricomycetes</taxon>
        <taxon>Agaricomycetidae</taxon>
        <taxon>Agaricales</taxon>
        <taxon>Marasmiineae</taxon>
        <taxon>Mycenaceae</taxon>
        <taxon>Mycena</taxon>
    </lineage>
</organism>
<dbReference type="Pfam" id="PF03901">
    <property type="entry name" value="Glyco_transf_22"/>
    <property type="match status" value="1"/>
</dbReference>
<gene>
    <name evidence="11" type="ORF">HMN09_00910200</name>
</gene>
<accession>A0A8H6SPX2</accession>
<dbReference type="EMBL" id="JACAZE010000012">
    <property type="protein sequence ID" value="KAF7302752.1"/>
    <property type="molecule type" value="Genomic_DNA"/>
</dbReference>
<comment type="pathway">
    <text evidence="2">Protein modification; protein glycosylation.</text>
</comment>
<sequence length="712" mass="80807">MRHQSTLVMASDVQHIRLRRPEPAPSKPQPARHTGILQDQLRRAARRPWNPSFSLAVRILLLVRFAGAMYSNIDDCDEVFNFWEPLHLLDHGYGFQTWEVSPQYAIRSWAYILLHLFPARVARIVGAGDKRIAFFAVRISLATISVLAEAKFYRTVYEKINERVGRYLFFMLLGSAGMWNASAAMLPSSFAMYTTAFAFSYALEPASANNSHRTLAATVLFALGAIVGWPFALALSVPFVFEELFIFSADRVAPEIRMSWMATRWKRLFSAGLAASLIFVPVVLIDSIAYGKLTLVPWNIVKYNIFGGAERGPDLYGTSPWNFYILNLALNFNILAVLALVSIPALAVTYFVDRKRLGLMRPAADQSSPFTVLALRLAPFYLWTAILTSQPHKEERFMFPAYPLLCFNAAVTLYLMRGWIETTFIYVTKSPYQASQSQIFRTFTLSVVVASAAISLSRILALTFYYHSPMTVIYNLQTTELPRLLNVTGLLPVYPPGTSEDDMPRIDLSPVEQFNLTLCVGKEWYRFPGHYLVPNGVRVDFIKSEFDGLLPGHFGEGEMRESTWDSAVMAAGWWDQPASWYGWGRPQTRLVPAGLNDLNEEQPAFYTSVDSCDYILDLDFPNRPSSSRLEPRYAVDKEHWDRAYCTPFLDATHSNLLSRTLWLPGNWQNLNEDKTDNRVVDQSCTLPSRTTRMSTCRNPLRYTNLCTTDLEP</sequence>
<evidence type="ECO:0000256" key="2">
    <source>
        <dbReference type="ARBA" id="ARBA00004922"/>
    </source>
</evidence>
<feature type="transmembrane region" description="Helical" evidence="10">
    <location>
        <begin position="268"/>
        <end position="290"/>
    </location>
</feature>
<dbReference type="OrthoDB" id="497541at2759"/>
<evidence type="ECO:0000256" key="4">
    <source>
        <dbReference type="ARBA" id="ARBA00022676"/>
    </source>
</evidence>
<keyword evidence="5 11" id="KW-0808">Transferase</keyword>
<keyword evidence="6 10" id="KW-0812">Transmembrane</keyword>
<name>A0A8H6SPX2_MYCCL</name>
<dbReference type="GO" id="GO:0000026">
    <property type="term" value="F:alpha-1,2-mannosyltransferase activity"/>
    <property type="evidence" value="ECO:0007669"/>
    <property type="project" value="TreeGrafter"/>
</dbReference>
<comment type="subcellular location">
    <subcellularLocation>
        <location evidence="1 10">Endoplasmic reticulum membrane</location>
        <topology evidence="1 10">Multi-pass membrane protein</topology>
    </subcellularLocation>
</comment>
<evidence type="ECO:0000256" key="7">
    <source>
        <dbReference type="ARBA" id="ARBA00022824"/>
    </source>
</evidence>
<keyword evidence="12" id="KW-1185">Reference proteome</keyword>
<evidence type="ECO:0000256" key="1">
    <source>
        <dbReference type="ARBA" id="ARBA00004477"/>
    </source>
</evidence>
<feature type="transmembrane region" description="Helical" evidence="10">
    <location>
        <begin position="323"/>
        <end position="352"/>
    </location>
</feature>
<evidence type="ECO:0000256" key="9">
    <source>
        <dbReference type="ARBA" id="ARBA00023136"/>
    </source>
</evidence>
<dbReference type="UniPathway" id="UPA00378"/>
<dbReference type="GO" id="GO:0006487">
    <property type="term" value="P:protein N-linked glycosylation"/>
    <property type="evidence" value="ECO:0007669"/>
    <property type="project" value="TreeGrafter"/>
</dbReference>
<reference evidence="11" key="1">
    <citation type="submission" date="2020-05" db="EMBL/GenBank/DDBJ databases">
        <title>Mycena genomes resolve the evolution of fungal bioluminescence.</title>
        <authorList>
            <person name="Tsai I.J."/>
        </authorList>
    </citation>
    <scope>NUCLEOTIDE SEQUENCE</scope>
    <source>
        <strain evidence="11">110903Hualien_Pintung</strain>
    </source>
</reference>
<evidence type="ECO:0000256" key="8">
    <source>
        <dbReference type="ARBA" id="ARBA00022989"/>
    </source>
</evidence>
<evidence type="ECO:0000256" key="5">
    <source>
        <dbReference type="ARBA" id="ARBA00022679"/>
    </source>
</evidence>
<feature type="transmembrane region" description="Helical" evidence="10">
    <location>
        <begin position="401"/>
        <end position="420"/>
    </location>
</feature>
<evidence type="ECO:0000313" key="11">
    <source>
        <dbReference type="EMBL" id="KAF7302752.1"/>
    </source>
</evidence>
<dbReference type="PANTHER" id="PTHR22760:SF2">
    <property type="entry name" value="ALPHA-1,2-MANNOSYLTRANSFERASE ALG9"/>
    <property type="match status" value="1"/>
</dbReference>
<keyword evidence="8 10" id="KW-1133">Transmembrane helix</keyword>
<dbReference type="GO" id="GO:0005789">
    <property type="term" value="C:endoplasmic reticulum membrane"/>
    <property type="evidence" value="ECO:0007669"/>
    <property type="project" value="UniProtKB-SubCell"/>
</dbReference>
<feature type="transmembrane region" description="Helical" evidence="10">
    <location>
        <begin position="373"/>
        <end position="389"/>
    </location>
</feature>
<keyword evidence="7 10" id="KW-0256">Endoplasmic reticulum</keyword>
<dbReference type="AlphaFoldDB" id="A0A8H6SPX2"/>
<dbReference type="Proteomes" id="UP000613580">
    <property type="component" value="Unassembled WGS sequence"/>
</dbReference>
<evidence type="ECO:0000256" key="10">
    <source>
        <dbReference type="RuleBase" id="RU363075"/>
    </source>
</evidence>
<keyword evidence="4 10" id="KW-0328">Glycosyltransferase</keyword>
<dbReference type="InterPro" id="IPR005599">
    <property type="entry name" value="GPI_mannosylTrfase"/>
</dbReference>
<evidence type="ECO:0000313" key="12">
    <source>
        <dbReference type="Proteomes" id="UP000613580"/>
    </source>
</evidence>
<feature type="transmembrane region" description="Helical" evidence="10">
    <location>
        <begin position="214"/>
        <end position="247"/>
    </location>
</feature>
<protein>
    <recommendedName>
        <fullName evidence="10">Mannosyltransferase</fullName>
        <ecNumber evidence="10">2.4.1.-</ecNumber>
    </recommendedName>
</protein>
<dbReference type="PANTHER" id="PTHR22760">
    <property type="entry name" value="GLYCOSYLTRANSFERASE"/>
    <property type="match status" value="1"/>
</dbReference>
<evidence type="ECO:0000256" key="6">
    <source>
        <dbReference type="ARBA" id="ARBA00022692"/>
    </source>
</evidence>